<reference evidence="7 8" key="1">
    <citation type="submission" date="2017-07" db="EMBL/GenBank/DDBJ databases">
        <title>Draft Genome Sequences of Select Purple Nonsulfur Bacteria.</title>
        <authorList>
            <person name="Lasarre B."/>
            <person name="Mckinlay J.B."/>
        </authorList>
    </citation>
    <scope>NUCLEOTIDE SEQUENCE [LARGE SCALE GENOMIC DNA]</scope>
    <source>
        <strain evidence="7 8">DSM 11290</strain>
    </source>
</reference>
<dbReference type="OrthoDB" id="9762378at2"/>
<dbReference type="SUPFAM" id="SSF51703">
    <property type="entry name" value="Cobalamin (vitamin B12)-dependent enzymes"/>
    <property type="match status" value="1"/>
</dbReference>
<dbReference type="Proteomes" id="UP000249299">
    <property type="component" value="Unassembled WGS sequence"/>
</dbReference>
<evidence type="ECO:0000256" key="1">
    <source>
        <dbReference type="ARBA" id="ARBA00001922"/>
    </source>
</evidence>
<dbReference type="CDD" id="cd03677">
    <property type="entry name" value="MM_CoA_mutase_beta"/>
    <property type="match status" value="1"/>
</dbReference>
<evidence type="ECO:0000256" key="2">
    <source>
        <dbReference type="ARBA" id="ARBA00008465"/>
    </source>
</evidence>
<evidence type="ECO:0000256" key="4">
    <source>
        <dbReference type="ARBA" id="ARBA00023235"/>
    </source>
</evidence>
<dbReference type="RefSeq" id="WP_111435322.1">
    <property type="nucleotide sequence ID" value="NZ_JACIGG010000011.1"/>
</dbReference>
<dbReference type="PANTHER" id="PTHR48101">
    <property type="entry name" value="METHYLMALONYL-COA MUTASE, MITOCHONDRIAL-RELATED"/>
    <property type="match status" value="1"/>
</dbReference>
<feature type="domain" description="Methylmalonyl-CoA mutase alpha/beta chain catalytic" evidence="6">
    <location>
        <begin position="67"/>
        <end position="452"/>
    </location>
</feature>
<protein>
    <recommendedName>
        <fullName evidence="6">Methylmalonyl-CoA mutase alpha/beta chain catalytic domain-containing protein</fullName>
    </recommendedName>
</protein>
<dbReference type="Pfam" id="PF01642">
    <property type="entry name" value="MM_CoA_mutase"/>
    <property type="match status" value="1"/>
</dbReference>
<accession>A0A327JIH6</accession>
<dbReference type="GO" id="GO:0046872">
    <property type="term" value="F:metal ion binding"/>
    <property type="evidence" value="ECO:0007669"/>
    <property type="project" value="InterPro"/>
</dbReference>
<evidence type="ECO:0000256" key="3">
    <source>
        <dbReference type="ARBA" id="ARBA00022628"/>
    </source>
</evidence>
<dbReference type="Gene3D" id="3.20.20.240">
    <property type="entry name" value="Methylmalonyl-CoA mutase"/>
    <property type="match status" value="1"/>
</dbReference>
<organism evidence="7 8">
    <name type="scientific">Rhodobium orientis</name>
    <dbReference type="NCBI Taxonomy" id="34017"/>
    <lineage>
        <taxon>Bacteria</taxon>
        <taxon>Pseudomonadati</taxon>
        <taxon>Pseudomonadota</taxon>
        <taxon>Alphaproteobacteria</taxon>
        <taxon>Hyphomicrobiales</taxon>
        <taxon>Rhodobiaceae</taxon>
        <taxon>Rhodobium</taxon>
    </lineage>
</organism>
<evidence type="ECO:0000313" key="7">
    <source>
        <dbReference type="EMBL" id="RAI26099.1"/>
    </source>
</evidence>
<keyword evidence="8" id="KW-1185">Reference proteome</keyword>
<comment type="caution">
    <text evidence="7">The sequence shown here is derived from an EMBL/GenBank/DDBJ whole genome shotgun (WGS) entry which is preliminary data.</text>
</comment>
<keyword evidence="5" id="KW-0170">Cobalt</keyword>
<gene>
    <name evidence="7" type="ORF">CH339_15675</name>
</gene>
<dbReference type="GO" id="GO:0016866">
    <property type="term" value="F:intramolecular transferase activity"/>
    <property type="evidence" value="ECO:0007669"/>
    <property type="project" value="InterPro"/>
</dbReference>
<dbReference type="InterPro" id="IPR036724">
    <property type="entry name" value="Cobalamin-bd_sf"/>
</dbReference>
<dbReference type="InterPro" id="IPR016176">
    <property type="entry name" value="Cbl-dep_enz_cat"/>
</dbReference>
<dbReference type="GO" id="GO:0031419">
    <property type="term" value="F:cobalamin binding"/>
    <property type="evidence" value="ECO:0007669"/>
    <property type="project" value="UniProtKB-KW"/>
</dbReference>
<comment type="similarity">
    <text evidence="2">Belongs to the methylmalonyl-CoA mutase family.</text>
</comment>
<keyword evidence="4" id="KW-0413">Isomerase</keyword>
<dbReference type="Gene3D" id="3.40.50.280">
    <property type="entry name" value="Cobalamin-binding domain"/>
    <property type="match status" value="1"/>
</dbReference>
<sequence>MTSFAPDLFQPTGDLSEEAWRTAVEKALKGASPDRLSSRTEDGIAIDPLYGRLKDGTAQAARPAGGRWKVMQRIDHPEPTDANRLALADLAGGADALELVAASSPNAYGYGLTALAADDLAAVFKDVYLHGIRLRLSPGPHGARLALAMAQAAEKLGIAPGELDVDFGLDPIGALALSGALPEPWDAVQTHTANAISALRDKGFAGPFLAADGRPYHNAGATEALELAAVIATGVAYLKMLEASGVDLARAAGAIGFTVAADADQFLGIAKLRALRALWRNVTAACGLDTVPMRVHAETSWRMMTERDPWVNMLRATVATFAAGVGGADSVTVLPFTAPLGLADGFARRVARNTQNVLLDESNLYKVTDPGAGSGYVETLTSELAEKAWALFQEFEAAGGIVAALTAGLPQKQVREANAVRRKAIETRKRAITGTSEFPNVSEKKVKVLAVPALPLPVSGEDSALKIEALKPMRLAEPFEALRDRADTIEAETGSRPKVFLANLGKIADFTTRSGWVKNVFEAGGFATTVNDGFDDPADIETAFKESGAAIACIASSDELYAELGPAAADALKFAGATRVCLAGKAKGMEDALTNAGVDSFVYAGSDIVQELEDAYRALEAKGTVQ</sequence>
<evidence type="ECO:0000313" key="8">
    <source>
        <dbReference type="Proteomes" id="UP000249299"/>
    </source>
</evidence>
<evidence type="ECO:0000259" key="6">
    <source>
        <dbReference type="Pfam" id="PF01642"/>
    </source>
</evidence>
<dbReference type="InterPro" id="IPR006099">
    <property type="entry name" value="MeMalonylCoA_mutase_a/b_cat"/>
</dbReference>
<keyword evidence="3" id="KW-0846">Cobalamin</keyword>
<proteinExistence type="inferred from homology"/>
<dbReference type="AlphaFoldDB" id="A0A327JIH6"/>
<comment type="cofactor">
    <cofactor evidence="1">
        <name>adenosylcob(III)alamin</name>
        <dbReference type="ChEBI" id="CHEBI:18408"/>
    </cofactor>
</comment>
<dbReference type="EMBL" id="NPEV01000036">
    <property type="protein sequence ID" value="RAI26099.1"/>
    <property type="molecule type" value="Genomic_DNA"/>
</dbReference>
<dbReference type="PANTHER" id="PTHR48101:SF4">
    <property type="entry name" value="METHYLMALONYL-COA MUTASE, MITOCHONDRIAL"/>
    <property type="match status" value="1"/>
</dbReference>
<name>A0A327JIH6_9HYPH</name>
<evidence type="ECO:0000256" key="5">
    <source>
        <dbReference type="ARBA" id="ARBA00023285"/>
    </source>
</evidence>
<dbReference type="SUPFAM" id="SSF52242">
    <property type="entry name" value="Cobalamin (vitamin B12)-binding domain"/>
    <property type="match status" value="1"/>
</dbReference>